<feature type="signal peptide" evidence="1">
    <location>
        <begin position="1"/>
        <end position="24"/>
    </location>
</feature>
<keyword evidence="1" id="KW-0732">Signal</keyword>
<accession>A0A7R9EJ01</accession>
<feature type="chain" id="PRO_5030877398" evidence="1">
    <location>
        <begin position="25"/>
        <end position="104"/>
    </location>
</feature>
<proteinExistence type="predicted"/>
<protein>
    <submittedName>
        <fullName evidence="2">Uncharacterized protein</fullName>
    </submittedName>
</protein>
<organism evidence="2">
    <name type="scientific">Timema monikensis</name>
    <dbReference type="NCBI Taxonomy" id="170555"/>
    <lineage>
        <taxon>Eukaryota</taxon>
        <taxon>Metazoa</taxon>
        <taxon>Ecdysozoa</taxon>
        <taxon>Arthropoda</taxon>
        <taxon>Hexapoda</taxon>
        <taxon>Insecta</taxon>
        <taxon>Pterygota</taxon>
        <taxon>Neoptera</taxon>
        <taxon>Polyneoptera</taxon>
        <taxon>Phasmatodea</taxon>
        <taxon>Timematodea</taxon>
        <taxon>Timematoidea</taxon>
        <taxon>Timematidae</taxon>
        <taxon>Timema</taxon>
    </lineage>
</organism>
<evidence type="ECO:0000256" key="1">
    <source>
        <dbReference type="SAM" id="SignalP"/>
    </source>
</evidence>
<evidence type="ECO:0000313" key="2">
    <source>
        <dbReference type="EMBL" id="CAD7434904.1"/>
    </source>
</evidence>
<gene>
    <name evidence="2" type="ORF">TMSB3V08_LOCUS11554</name>
</gene>
<name>A0A7R9EJ01_9NEOP</name>
<reference evidence="2" key="1">
    <citation type="submission" date="2020-11" db="EMBL/GenBank/DDBJ databases">
        <authorList>
            <person name="Tran Van P."/>
        </authorList>
    </citation>
    <scope>NUCLEOTIDE SEQUENCE</scope>
</reference>
<dbReference type="EMBL" id="OB798491">
    <property type="protein sequence ID" value="CAD7434904.1"/>
    <property type="molecule type" value="Genomic_DNA"/>
</dbReference>
<dbReference type="AlphaFoldDB" id="A0A7R9EJ01"/>
<sequence>MRFQMASLTCTLLVLAAGAILSNAQQLHGRRGCPINCALVRCAAIEASVCNNKYNGVSLPRDGCCRCCDVCYVSAGRNRPCSPPQVGVAVICQAGLTCVNNRCQ</sequence>